<comment type="caution">
    <text evidence="1">The sequence shown here is derived from an EMBL/GenBank/DDBJ whole genome shotgun (WGS) entry which is preliminary data.</text>
</comment>
<organism evidence="1 2">
    <name type="scientific">Streblomastix strix</name>
    <dbReference type="NCBI Taxonomy" id="222440"/>
    <lineage>
        <taxon>Eukaryota</taxon>
        <taxon>Metamonada</taxon>
        <taxon>Preaxostyla</taxon>
        <taxon>Oxymonadida</taxon>
        <taxon>Streblomastigidae</taxon>
        <taxon>Streblomastix</taxon>
    </lineage>
</organism>
<gene>
    <name evidence="1" type="ORF">EZS28_056420</name>
</gene>
<evidence type="ECO:0000313" key="1">
    <source>
        <dbReference type="EMBL" id="KAA6309877.1"/>
    </source>
</evidence>
<sequence>MAQPKPDYDRSDPIRKFS</sequence>
<feature type="non-terminal residue" evidence="1">
    <location>
        <position position="18"/>
    </location>
</feature>
<dbReference type="AlphaFoldDB" id="A0A5J4PK45"/>
<protein>
    <submittedName>
        <fullName evidence="1">Uncharacterized protein</fullName>
    </submittedName>
</protein>
<dbReference type="EMBL" id="SNRW01050062">
    <property type="protein sequence ID" value="KAA6309877.1"/>
    <property type="molecule type" value="Genomic_DNA"/>
</dbReference>
<evidence type="ECO:0000313" key="2">
    <source>
        <dbReference type="Proteomes" id="UP000324800"/>
    </source>
</evidence>
<accession>A0A5J4PK45</accession>
<reference evidence="1 2" key="1">
    <citation type="submission" date="2019-03" db="EMBL/GenBank/DDBJ databases">
        <title>Single cell metagenomics reveals metabolic interactions within the superorganism composed of flagellate Streblomastix strix and complex community of Bacteroidetes bacteria on its surface.</title>
        <authorList>
            <person name="Treitli S.C."/>
            <person name="Kolisko M."/>
            <person name="Husnik F."/>
            <person name="Keeling P."/>
            <person name="Hampl V."/>
        </authorList>
    </citation>
    <scope>NUCLEOTIDE SEQUENCE [LARGE SCALE GENOMIC DNA]</scope>
    <source>
        <strain evidence="1">ST1C</strain>
    </source>
</reference>
<proteinExistence type="predicted"/>
<dbReference type="Proteomes" id="UP000324800">
    <property type="component" value="Unassembled WGS sequence"/>
</dbReference>
<name>A0A5J4PK45_9EUKA</name>